<protein>
    <submittedName>
        <fullName evidence="1">Uncharacterized protein</fullName>
    </submittedName>
</protein>
<reference evidence="1 2" key="1">
    <citation type="submission" date="2016-10" db="EMBL/GenBank/DDBJ databases">
        <authorList>
            <person name="de Groot N.N."/>
        </authorList>
    </citation>
    <scope>NUCLEOTIDE SEQUENCE [LARGE SCALE GENOMIC DNA]</scope>
    <source>
        <strain evidence="1 2">BS3662</strain>
    </source>
</reference>
<accession>A0A1H5MJW3</accession>
<dbReference type="Proteomes" id="UP000198985">
    <property type="component" value="Unassembled WGS sequence"/>
</dbReference>
<gene>
    <name evidence="1" type="ORF">SAMN04490194_4845</name>
</gene>
<dbReference type="RefSeq" id="WP_084318906.1">
    <property type="nucleotide sequence ID" value="NZ_FNTY01000002.1"/>
</dbReference>
<organism evidence="1 2">
    <name type="scientific">Pseudomonas migulae</name>
    <dbReference type="NCBI Taxonomy" id="78543"/>
    <lineage>
        <taxon>Bacteria</taxon>
        <taxon>Pseudomonadati</taxon>
        <taxon>Pseudomonadota</taxon>
        <taxon>Gammaproteobacteria</taxon>
        <taxon>Pseudomonadales</taxon>
        <taxon>Pseudomonadaceae</taxon>
        <taxon>Pseudomonas</taxon>
    </lineage>
</organism>
<dbReference type="AlphaFoldDB" id="A0A1H5MJW3"/>
<dbReference type="EMBL" id="FNTY01000002">
    <property type="protein sequence ID" value="SEE89614.1"/>
    <property type="molecule type" value="Genomic_DNA"/>
</dbReference>
<sequence>MGVINKVQSTSICQPRPLAMGIDQLSESGLLLVEKSLENEQAIKAMCSKIKRSQPAAAPTEPVIKRNIAMATVNAGAAAGCDLLRYQAEAGNG</sequence>
<name>A0A1H5MJW3_9PSED</name>
<proteinExistence type="predicted"/>
<evidence type="ECO:0000313" key="1">
    <source>
        <dbReference type="EMBL" id="SEE89614.1"/>
    </source>
</evidence>
<evidence type="ECO:0000313" key="2">
    <source>
        <dbReference type="Proteomes" id="UP000198985"/>
    </source>
</evidence>